<dbReference type="AlphaFoldDB" id="A0A7R9GGP0"/>
<proteinExistence type="predicted"/>
<organism evidence="1">
    <name type="scientific">Notodromas monacha</name>
    <dbReference type="NCBI Taxonomy" id="399045"/>
    <lineage>
        <taxon>Eukaryota</taxon>
        <taxon>Metazoa</taxon>
        <taxon>Ecdysozoa</taxon>
        <taxon>Arthropoda</taxon>
        <taxon>Crustacea</taxon>
        <taxon>Oligostraca</taxon>
        <taxon>Ostracoda</taxon>
        <taxon>Podocopa</taxon>
        <taxon>Podocopida</taxon>
        <taxon>Cypridocopina</taxon>
        <taxon>Cypridoidea</taxon>
        <taxon>Cyprididae</taxon>
        <taxon>Notodromas</taxon>
    </lineage>
</organism>
<reference evidence="1" key="1">
    <citation type="submission" date="2020-11" db="EMBL/GenBank/DDBJ databases">
        <authorList>
            <person name="Tran Van P."/>
        </authorList>
    </citation>
    <scope>NUCLEOTIDE SEQUENCE</scope>
</reference>
<protein>
    <submittedName>
        <fullName evidence="1">Uncharacterized protein</fullName>
    </submittedName>
</protein>
<sequence>MAFFKIEEPMPAESKIFPLVRSEEAAFLHFRGRSVMSTFAGPLPDIPGVRIDQFLCDVSHESCRHFFLSHIHSGESFLPYRASRNLWR</sequence>
<dbReference type="EMBL" id="OA884227">
    <property type="protein sequence ID" value="CAD7280469.1"/>
    <property type="molecule type" value="Genomic_DNA"/>
</dbReference>
<feature type="non-terminal residue" evidence="1">
    <location>
        <position position="1"/>
    </location>
</feature>
<keyword evidence="2" id="KW-1185">Reference proteome</keyword>
<evidence type="ECO:0000313" key="2">
    <source>
        <dbReference type="Proteomes" id="UP000678499"/>
    </source>
</evidence>
<dbReference type="Proteomes" id="UP000678499">
    <property type="component" value="Unassembled WGS sequence"/>
</dbReference>
<evidence type="ECO:0000313" key="1">
    <source>
        <dbReference type="EMBL" id="CAD7280469.1"/>
    </source>
</evidence>
<accession>A0A7R9GGP0</accession>
<gene>
    <name evidence="1" type="ORF">NMOB1V02_LOCUS8129</name>
</gene>
<name>A0A7R9GGP0_9CRUS</name>
<dbReference type="EMBL" id="CAJPEX010002190">
    <property type="protein sequence ID" value="CAG0920621.1"/>
    <property type="molecule type" value="Genomic_DNA"/>
</dbReference>